<keyword evidence="10" id="KW-1185">Reference proteome</keyword>
<dbReference type="PANTHER" id="PTHR15756:SF7">
    <property type="entry name" value="TRANSMEMBRANE PROTEIN 176B"/>
    <property type="match status" value="1"/>
</dbReference>
<dbReference type="InterPro" id="IPR009281">
    <property type="entry name" value="TMEM176A/TMEM176B"/>
</dbReference>
<evidence type="ECO:0000256" key="6">
    <source>
        <dbReference type="ARBA" id="ARBA00023136"/>
    </source>
</evidence>
<proteinExistence type="inferred from homology"/>
<evidence type="ECO:0000256" key="1">
    <source>
        <dbReference type="ARBA" id="ARBA00004141"/>
    </source>
</evidence>
<evidence type="ECO:0000313" key="10">
    <source>
        <dbReference type="Proteomes" id="UP000700334"/>
    </source>
</evidence>
<feature type="transmembrane region" description="Helical" evidence="8">
    <location>
        <begin position="430"/>
        <end position="455"/>
    </location>
</feature>
<evidence type="ECO:0000256" key="4">
    <source>
        <dbReference type="ARBA" id="ARBA00022692"/>
    </source>
</evidence>
<feature type="transmembrane region" description="Helical" evidence="8">
    <location>
        <begin position="137"/>
        <end position="159"/>
    </location>
</feature>
<dbReference type="EMBL" id="JAGFMF010012182">
    <property type="protein sequence ID" value="KAG8506148.1"/>
    <property type="molecule type" value="Genomic_DNA"/>
</dbReference>
<dbReference type="OrthoDB" id="8951938at2759"/>
<comment type="caution">
    <text evidence="9">The sequence shown here is derived from an EMBL/GenBank/DDBJ whole genome shotgun (WGS) entry which is preliminary data.</text>
</comment>
<feature type="transmembrane region" description="Helical" evidence="8">
    <location>
        <begin position="109"/>
        <end position="131"/>
    </location>
</feature>
<organism evidence="9 10">
    <name type="scientific">Galemys pyrenaicus</name>
    <name type="common">Iberian desman</name>
    <name type="synonym">Pyrenean desman</name>
    <dbReference type="NCBI Taxonomy" id="202257"/>
    <lineage>
        <taxon>Eukaryota</taxon>
        <taxon>Metazoa</taxon>
        <taxon>Chordata</taxon>
        <taxon>Craniata</taxon>
        <taxon>Vertebrata</taxon>
        <taxon>Euteleostomi</taxon>
        <taxon>Mammalia</taxon>
        <taxon>Eutheria</taxon>
        <taxon>Laurasiatheria</taxon>
        <taxon>Eulipotyphla</taxon>
        <taxon>Talpidae</taxon>
        <taxon>Galemys</taxon>
    </lineage>
</organism>
<comment type="similarity">
    <text evidence="2">Belongs to the TMEM176 family.</text>
</comment>
<evidence type="ECO:0000313" key="9">
    <source>
        <dbReference type="EMBL" id="KAG8506148.1"/>
    </source>
</evidence>
<dbReference type="Proteomes" id="UP000700334">
    <property type="component" value="Unassembled WGS sequence"/>
</dbReference>
<gene>
    <name evidence="9" type="ORF">J0S82_020800</name>
</gene>
<dbReference type="AlphaFoldDB" id="A0A8J5ZHW6"/>
<feature type="region of interest" description="Disordered" evidence="7">
    <location>
        <begin position="469"/>
        <end position="504"/>
    </location>
</feature>
<evidence type="ECO:0000256" key="2">
    <source>
        <dbReference type="ARBA" id="ARBA00006022"/>
    </source>
</evidence>
<keyword evidence="3" id="KW-0597">Phosphoprotein</keyword>
<evidence type="ECO:0000256" key="5">
    <source>
        <dbReference type="ARBA" id="ARBA00022989"/>
    </source>
</evidence>
<dbReference type="GO" id="GO:2001199">
    <property type="term" value="P:negative regulation of dendritic cell differentiation"/>
    <property type="evidence" value="ECO:0007669"/>
    <property type="project" value="TreeGrafter"/>
</dbReference>
<reference evidence="9" key="1">
    <citation type="journal article" date="2021" name="Evol. Appl.">
        <title>The genome of the Pyrenean desman and the effects of bottlenecks and inbreeding on the genomic landscape of an endangered species.</title>
        <authorList>
            <person name="Escoda L."/>
            <person name="Castresana J."/>
        </authorList>
    </citation>
    <scope>NUCLEOTIDE SEQUENCE</scope>
    <source>
        <strain evidence="9">IBE-C5619</strain>
    </source>
</reference>
<accession>A0A8J5ZHW6</accession>
<name>A0A8J5ZHW6_GALPY</name>
<protein>
    <submittedName>
        <fullName evidence="9">Transmembrane protein 176B</fullName>
    </submittedName>
</protein>
<keyword evidence="5 8" id="KW-1133">Transmembrane helix</keyword>
<keyword evidence="4 8" id="KW-0812">Transmembrane</keyword>
<sequence>MPVRAALGGVQGRLLALPQPCGVCAFTLLAPPASPLCALAPAGGMAQNTVTVNGAEVASTLSQPTHINIHIHQESAVAQLVKAWSSLKEHFSRPRDCDPSKPRVHSGQLALGVAQMLLGLLSCILGGLLYTGPWAQLRATGCAFWAGAVSFAAGAGTVVHEKRGRRCTPGASFWAGGGAPRGRSPASVLSGGPSACPLQGWLSDLLTMAAVATALAAAVLCAIGFTWQSDDSLDSGCDLQGWGWREDQCRDYMQMLTVSRARPQGRGRAGRGFCSGFTFRGRRLTCSVTSRAHVVRRLDGAGRPGRLRHGWRWRGLQLGGSLPEPVWLLHVAWASQTWLTPGSAHLSGSCRPRRLPDLGHQGREVGPTSAEGVRSPCLKTAGDAVAPRAGAGGLLWWVGELDGAWLSWEVVRTAQALPDPSRFLLCVQNMFLGIRALLLVVCLLQGIVSLAALGVRLHSACGHSLLPPVSGQGGARDEEEAEKKLLAGNSVPPSPSKEKVPLVL</sequence>
<dbReference type="PANTHER" id="PTHR15756">
    <property type="entry name" value="LR8/HCA112"/>
    <property type="match status" value="1"/>
</dbReference>
<comment type="subcellular location">
    <subcellularLocation>
        <location evidence="1">Membrane</location>
        <topology evidence="1">Multi-pass membrane protein</topology>
    </subcellularLocation>
</comment>
<dbReference type="InterPro" id="IPR007237">
    <property type="entry name" value="CD20-like"/>
</dbReference>
<keyword evidence="6 8" id="KW-0472">Membrane</keyword>
<feature type="transmembrane region" description="Helical" evidence="8">
    <location>
        <begin position="205"/>
        <end position="227"/>
    </location>
</feature>
<evidence type="ECO:0000256" key="8">
    <source>
        <dbReference type="SAM" id="Phobius"/>
    </source>
</evidence>
<evidence type="ECO:0000256" key="7">
    <source>
        <dbReference type="SAM" id="MobiDB-lite"/>
    </source>
</evidence>
<dbReference type="GO" id="GO:0016020">
    <property type="term" value="C:membrane"/>
    <property type="evidence" value="ECO:0007669"/>
    <property type="project" value="UniProtKB-SubCell"/>
</dbReference>
<dbReference type="Pfam" id="PF04103">
    <property type="entry name" value="CD20"/>
    <property type="match status" value="1"/>
</dbReference>
<evidence type="ECO:0000256" key="3">
    <source>
        <dbReference type="ARBA" id="ARBA00022553"/>
    </source>
</evidence>